<keyword evidence="5" id="KW-0547">Nucleotide-binding</keyword>
<keyword evidence="7" id="KW-1278">Translocase</keyword>
<dbReference type="InterPro" id="IPR008995">
    <property type="entry name" value="Mo/tungstate-bd_C_term_dom"/>
</dbReference>
<dbReference type="PROSITE" id="PS50893">
    <property type="entry name" value="ABC_TRANSPORTER_2"/>
    <property type="match status" value="1"/>
</dbReference>
<dbReference type="InterPro" id="IPR003439">
    <property type="entry name" value="ABC_transporter-like_ATP-bd"/>
</dbReference>
<dbReference type="PROSITE" id="PS00211">
    <property type="entry name" value="ABC_TRANSPORTER_1"/>
    <property type="match status" value="1"/>
</dbReference>
<evidence type="ECO:0000313" key="13">
    <source>
        <dbReference type="Proteomes" id="UP000572377"/>
    </source>
</evidence>
<sequence length="367" mass="39297">MSLSIAIRHAFAGFSLDVSFQAPPGVTALFGRSGAGKTTVVNAVAGLFRPDAGRVAVNGWEMFDTAAGRWLPPHRRHLGYVFQEGRLFPHLTVRQNLTYGRWFAGGPRDAAEVARIVAMLGIDRLLDRRPAALSGGEKQRVAIGRALLSHPRLLLMDEPLAALDEARKAEILPYLERLRDQTDIPILYVSHSVTEVARLATTVIALESGRVVKQGPAAEVLADPQAVPALGVREAGSVLAGRVLRHDPDGLSEIAVSAGRFFLPQVAAEPGAQVRIRIEAQDVILSRGRPEGLSALNILPATVSEVRRGTGPGVMVQLRAGDDLILARITRRSADLLGIAPGMTCFCIVKSVAIARRNVGLIRGDAV</sequence>
<comment type="caution">
    <text evidence="12">The sequence shown here is derived from an EMBL/GenBank/DDBJ whole genome shotgun (WGS) entry which is preliminary data.</text>
</comment>
<dbReference type="SMART" id="SM00382">
    <property type="entry name" value="AAA"/>
    <property type="match status" value="1"/>
</dbReference>
<dbReference type="InterPro" id="IPR017871">
    <property type="entry name" value="ABC_transporter-like_CS"/>
</dbReference>
<evidence type="ECO:0000256" key="1">
    <source>
        <dbReference type="ARBA" id="ARBA00022448"/>
    </source>
</evidence>
<evidence type="ECO:0000259" key="11">
    <source>
        <dbReference type="PROSITE" id="PS51866"/>
    </source>
</evidence>
<name>A0A849KW75_9RHOB</name>
<dbReference type="Gene3D" id="2.40.50.100">
    <property type="match status" value="1"/>
</dbReference>
<dbReference type="InterPro" id="IPR003593">
    <property type="entry name" value="AAA+_ATPase"/>
</dbReference>
<dbReference type="Pfam" id="PF03459">
    <property type="entry name" value="TOBE"/>
    <property type="match status" value="1"/>
</dbReference>
<evidence type="ECO:0000256" key="9">
    <source>
        <dbReference type="PROSITE-ProRule" id="PRU01213"/>
    </source>
</evidence>
<keyword evidence="2" id="KW-1003">Cell membrane</keyword>
<dbReference type="Proteomes" id="UP000572377">
    <property type="component" value="Unassembled WGS sequence"/>
</dbReference>
<evidence type="ECO:0000256" key="3">
    <source>
        <dbReference type="ARBA" id="ARBA00022505"/>
    </source>
</evidence>
<evidence type="ECO:0000259" key="10">
    <source>
        <dbReference type="PROSITE" id="PS50893"/>
    </source>
</evidence>
<evidence type="ECO:0000256" key="2">
    <source>
        <dbReference type="ARBA" id="ARBA00022475"/>
    </source>
</evidence>
<evidence type="ECO:0000256" key="7">
    <source>
        <dbReference type="ARBA" id="ARBA00022967"/>
    </source>
</evidence>
<organism evidence="12 13">
    <name type="scientific">Halovulum dunhuangense</name>
    <dbReference type="NCBI Taxonomy" id="1505036"/>
    <lineage>
        <taxon>Bacteria</taxon>
        <taxon>Pseudomonadati</taxon>
        <taxon>Pseudomonadota</taxon>
        <taxon>Alphaproteobacteria</taxon>
        <taxon>Rhodobacterales</taxon>
        <taxon>Paracoccaceae</taxon>
        <taxon>Halovulum</taxon>
    </lineage>
</organism>
<feature type="domain" description="ABC transporter" evidence="10">
    <location>
        <begin position="1"/>
        <end position="233"/>
    </location>
</feature>
<dbReference type="InterPro" id="IPR011868">
    <property type="entry name" value="ModC_ABC_ATP-bd"/>
</dbReference>
<dbReference type="GO" id="GO:0015098">
    <property type="term" value="F:molybdate ion transmembrane transporter activity"/>
    <property type="evidence" value="ECO:0007669"/>
    <property type="project" value="InterPro"/>
</dbReference>
<accession>A0A849KW75</accession>
<feature type="domain" description="Mop" evidence="11">
    <location>
        <begin position="292"/>
        <end position="358"/>
    </location>
</feature>
<protein>
    <submittedName>
        <fullName evidence="12">Molybdenum ABC transporter ATP-binding protein</fullName>
    </submittedName>
</protein>
<reference evidence="12 13" key="1">
    <citation type="submission" date="2020-05" db="EMBL/GenBank/DDBJ databases">
        <title>Gimesia benthica sp. nov., a novel planctomycete isolated from a deep-sea water sample of the Northwest Indian Ocean.</title>
        <authorList>
            <person name="Wang J."/>
            <person name="Ruan C."/>
            <person name="Song L."/>
            <person name="Zhu Y."/>
            <person name="Li A."/>
            <person name="Zheng X."/>
            <person name="Wang L."/>
            <person name="Lu Z."/>
            <person name="Huang Y."/>
            <person name="Du W."/>
            <person name="Zhou Y."/>
            <person name="Huang L."/>
            <person name="Dai X."/>
        </authorList>
    </citation>
    <scope>NUCLEOTIDE SEQUENCE [LARGE SCALE GENOMIC DNA]</scope>
    <source>
        <strain evidence="12 13">YYQ-30</strain>
    </source>
</reference>
<dbReference type="RefSeq" id="WP_171322428.1">
    <property type="nucleotide sequence ID" value="NZ_JABFBC010000001.1"/>
</dbReference>
<evidence type="ECO:0000256" key="8">
    <source>
        <dbReference type="ARBA" id="ARBA00023136"/>
    </source>
</evidence>
<dbReference type="InterPro" id="IPR005116">
    <property type="entry name" value="Transp-assoc_OB_typ1"/>
</dbReference>
<dbReference type="GO" id="GO:0016020">
    <property type="term" value="C:membrane"/>
    <property type="evidence" value="ECO:0007669"/>
    <property type="project" value="InterPro"/>
</dbReference>
<dbReference type="PANTHER" id="PTHR43514:SF4">
    <property type="entry name" value="ABC TRANSPORTER I FAMILY MEMBER 10"/>
    <property type="match status" value="1"/>
</dbReference>
<dbReference type="SUPFAM" id="SSF52540">
    <property type="entry name" value="P-loop containing nucleoside triphosphate hydrolases"/>
    <property type="match status" value="1"/>
</dbReference>
<evidence type="ECO:0000313" key="12">
    <source>
        <dbReference type="EMBL" id="NNU79435.1"/>
    </source>
</evidence>
<proteinExistence type="predicted"/>
<gene>
    <name evidence="12" type="primary">modC</name>
    <name evidence="12" type="ORF">HMH01_03195</name>
</gene>
<dbReference type="GO" id="GO:0005524">
    <property type="term" value="F:ATP binding"/>
    <property type="evidence" value="ECO:0007669"/>
    <property type="project" value="UniProtKB-KW"/>
</dbReference>
<keyword evidence="8" id="KW-0472">Membrane</keyword>
<dbReference type="GO" id="GO:0016887">
    <property type="term" value="F:ATP hydrolysis activity"/>
    <property type="evidence" value="ECO:0007669"/>
    <property type="project" value="InterPro"/>
</dbReference>
<dbReference type="AlphaFoldDB" id="A0A849KW75"/>
<dbReference type="InterPro" id="IPR050334">
    <property type="entry name" value="Molybdenum_import_ModC"/>
</dbReference>
<evidence type="ECO:0000256" key="4">
    <source>
        <dbReference type="ARBA" id="ARBA00022519"/>
    </source>
</evidence>
<evidence type="ECO:0000256" key="5">
    <source>
        <dbReference type="ARBA" id="ARBA00022741"/>
    </source>
</evidence>
<dbReference type="GO" id="GO:0140359">
    <property type="term" value="F:ABC-type transporter activity"/>
    <property type="evidence" value="ECO:0007669"/>
    <property type="project" value="InterPro"/>
</dbReference>
<dbReference type="SUPFAM" id="SSF50331">
    <property type="entry name" value="MOP-like"/>
    <property type="match status" value="1"/>
</dbReference>
<keyword evidence="13" id="KW-1185">Reference proteome</keyword>
<dbReference type="Pfam" id="PF00005">
    <property type="entry name" value="ABC_tran"/>
    <property type="match status" value="1"/>
</dbReference>
<evidence type="ECO:0000256" key="6">
    <source>
        <dbReference type="ARBA" id="ARBA00022840"/>
    </source>
</evidence>
<keyword evidence="4" id="KW-0997">Cell inner membrane</keyword>
<keyword evidence="6 12" id="KW-0067">ATP-binding</keyword>
<dbReference type="InterPro" id="IPR004606">
    <property type="entry name" value="Mop_domain"/>
</dbReference>
<keyword evidence="1" id="KW-0813">Transport</keyword>
<dbReference type="NCBIfam" id="TIGR02142">
    <property type="entry name" value="modC_ABC"/>
    <property type="match status" value="1"/>
</dbReference>
<keyword evidence="3 9" id="KW-0500">Molybdenum</keyword>
<dbReference type="PROSITE" id="PS51866">
    <property type="entry name" value="MOP"/>
    <property type="match status" value="1"/>
</dbReference>
<dbReference type="EMBL" id="JABFBC010000001">
    <property type="protein sequence ID" value="NNU79435.1"/>
    <property type="molecule type" value="Genomic_DNA"/>
</dbReference>
<dbReference type="InterPro" id="IPR027417">
    <property type="entry name" value="P-loop_NTPase"/>
</dbReference>
<dbReference type="PANTHER" id="PTHR43514">
    <property type="entry name" value="ABC TRANSPORTER I FAMILY MEMBER 10"/>
    <property type="match status" value="1"/>
</dbReference>
<dbReference type="Gene3D" id="3.40.50.300">
    <property type="entry name" value="P-loop containing nucleotide triphosphate hydrolases"/>
    <property type="match status" value="1"/>
</dbReference>